<keyword evidence="5" id="KW-1185">Reference proteome</keyword>
<accession>C6LGL3</accession>
<dbReference type="InterPro" id="IPR016181">
    <property type="entry name" value="Acyl_CoA_acyltransferase"/>
</dbReference>
<dbReference type="Gene3D" id="3.40.630.30">
    <property type="match status" value="1"/>
</dbReference>
<comment type="caution">
    <text evidence="4">The sequence shown here is derived from an EMBL/GenBank/DDBJ whole genome shotgun (WGS) entry which is preliminary data.</text>
</comment>
<dbReference type="GO" id="GO:0016747">
    <property type="term" value="F:acyltransferase activity, transferring groups other than amino-acyl groups"/>
    <property type="evidence" value="ECO:0007669"/>
    <property type="project" value="InterPro"/>
</dbReference>
<evidence type="ECO:0000256" key="1">
    <source>
        <dbReference type="ARBA" id="ARBA00022679"/>
    </source>
</evidence>
<reference evidence="4" key="1">
    <citation type="submission" date="2009-07" db="EMBL/GenBank/DDBJ databases">
        <authorList>
            <person name="Weinstock G."/>
            <person name="Sodergren E."/>
            <person name="Clifton S."/>
            <person name="Fulton L."/>
            <person name="Fulton B."/>
            <person name="Courtney L."/>
            <person name="Fronick C."/>
            <person name="Harrison M."/>
            <person name="Strong C."/>
            <person name="Farmer C."/>
            <person name="Delahaunty K."/>
            <person name="Markovic C."/>
            <person name="Hall O."/>
            <person name="Minx P."/>
            <person name="Tomlinson C."/>
            <person name="Mitreva M."/>
            <person name="Nelson J."/>
            <person name="Hou S."/>
            <person name="Wollam A."/>
            <person name="Pepin K.H."/>
            <person name="Johnson M."/>
            <person name="Bhonagiri V."/>
            <person name="Nash W.E."/>
            <person name="Warren W."/>
            <person name="Chinwalla A."/>
            <person name="Mardis E.R."/>
            <person name="Wilson R.K."/>
        </authorList>
    </citation>
    <scope>NUCLEOTIDE SEQUENCE [LARGE SCALE GENOMIC DNA]</scope>
    <source>
        <strain evidence="4">DSM 14469</strain>
    </source>
</reference>
<dbReference type="InterPro" id="IPR000182">
    <property type="entry name" value="GNAT_dom"/>
</dbReference>
<dbReference type="PIRSF" id="PIRSF037663">
    <property type="entry name" value="Acetyltransf_GNAT_prd"/>
    <property type="match status" value="1"/>
</dbReference>
<keyword evidence="2" id="KW-0012">Acyltransferase</keyword>
<protein>
    <submittedName>
        <fullName evidence="4">Acetyltransferase, GNAT family</fullName>
    </submittedName>
</protein>
<dbReference type="CDD" id="cd04301">
    <property type="entry name" value="NAT_SF"/>
    <property type="match status" value="1"/>
</dbReference>
<dbReference type="Pfam" id="PF00583">
    <property type="entry name" value="Acetyltransf_1"/>
    <property type="match status" value="1"/>
</dbReference>
<dbReference type="STRING" id="168384.SAMN05660368_00968"/>
<organism evidence="4 5">
    <name type="scientific">Marvinbryantia formatexigens DSM 14469</name>
    <dbReference type="NCBI Taxonomy" id="478749"/>
    <lineage>
        <taxon>Bacteria</taxon>
        <taxon>Bacillati</taxon>
        <taxon>Bacillota</taxon>
        <taxon>Clostridia</taxon>
        <taxon>Lachnospirales</taxon>
        <taxon>Lachnospiraceae</taxon>
        <taxon>Marvinbryantia</taxon>
    </lineage>
</organism>
<dbReference type="PROSITE" id="PS51186">
    <property type="entry name" value="GNAT"/>
    <property type="match status" value="1"/>
</dbReference>
<gene>
    <name evidence="4" type="ORF">BRYFOR_07773</name>
</gene>
<dbReference type="AlphaFoldDB" id="C6LGL3"/>
<keyword evidence="1" id="KW-0808">Transferase</keyword>
<proteinExistence type="predicted"/>
<dbReference type="SUPFAM" id="SSF55729">
    <property type="entry name" value="Acyl-CoA N-acyltransferases (Nat)"/>
    <property type="match status" value="1"/>
</dbReference>
<evidence type="ECO:0000313" key="5">
    <source>
        <dbReference type="Proteomes" id="UP000005561"/>
    </source>
</evidence>
<dbReference type="eggNOG" id="COG0456">
    <property type="taxonomic scope" value="Bacteria"/>
</dbReference>
<dbReference type="Proteomes" id="UP000005561">
    <property type="component" value="Unassembled WGS sequence"/>
</dbReference>
<dbReference type="PANTHER" id="PTHR43877">
    <property type="entry name" value="AMINOALKYLPHOSPHONATE N-ACETYLTRANSFERASE-RELATED-RELATED"/>
    <property type="match status" value="1"/>
</dbReference>
<dbReference type="PANTHER" id="PTHR43877:SF1">
    <property type="entry name" value="ACETYLTRANSFERASE"/>
    <property type="match status" value="1"/>
</dbReference>
<name>C6LGL3_9FIRM</name>
<feature type="domain" description="N-acetyltransferase" evidence="3">
    <location>
        <begin position="5"/>
        <end position="148"/>
    </location>
</feature>
<dbReference type="InterPro" id="IPR050832">
    <property type="entry name" value="Bact_Acetyltransf"/>
</dbReference>
<evidence type="ECO:0000259" key="3">
    <source>
        <dbReference type="PROSITE" id="PS51186"/>
    </source>
</evidence>
<evidence type="ECO:0000313" key="4">
    <source>
        <dbReference type="EMBL" id="EET60213.1"/>
    </source>
</evidence>
<dbReference type="InterPro" id="IPR017255">
    <property type="entry name" value="AcTrfase_GNAT_prd"/>
</dbReference>
<evidence type="ECO:0000256" key="2">
    <source>
        <dbReference type="ARBA" id="ARBA00023315"/>
    </source>
</evidence>
<sequence length="152" mass="17526">MEQQDMIRSMTIDDFAQVHKLWMQISGFGIRSVDDSYEGVARFLKRNPGCSVVAERDGRIIGSILCGHDGRRGCLYHVCVHPDFRKQGIGKAMVVFAMEALKKEKINKVSLIAFTRNDIGNTFWKEIGWTRREDLNYYDFVLNEENITAFNK</sequence>
<dbReference type="EMBL" id="ACCL02000012">
    <property type="protein sequence ID" value="EET60213.1"/>
    <property type="molecule type" value="Genomic_DNA"/>
</dbReference>